<accession>A0A9W4QUE2</accession>
<dbReference type="PROSITE" id="PS51679">
    <property type="entry name" value="SAM_MT_C5"/>
    <property type="match status" value="1"/>
</dbReference>
<dbReference type="Proteomes" id="UP001152447">
    <property type="component" value="Unassembled WGS sequence"/>
</dbReference>
<evidence type="ECO:0000256" key="4">
    <source>
        <dbReference type="ARBA" id="ARBA00022691"/>
    </source>
</evidence>
<dbReference type="GO" id="GO:0044027">
    <property type="term" value="P:negative regulation of gene expression via chromosomal CpG island methylation"/>
    <property type="evidence" value="ECO:0007669"/>
    <property type="project" value="TreeGrafter"/>
</dbReference>
<keyword evidence="5" id="KW-0680">Restriction system</keyword>
<evidence type="ECO:0000256" key="6">
    <source>
        <dbReference type="ARBA" id="ARBA00047422"/>
    </source>
</evidence>
<dbReference type="AlphaFoldDB" id="A0A9W4QUE2"/>
<dbReference type="InterPro" id="IPR029063">
    <property type="entry name" value="SAM-dependent_MTases_sf"/>
</dbReference>
<dbReference type="RefSeq" id="WP_262976260.1">
    <property type="nucleotide sequence ID" value="NZ_CAMAPB010000009.1"/>
</dbReference>
<sequence length="351" mass="38934">MNNKYSVKAVDLFCGAGGLSYGLVQAGINVVAGYDIEESCQFAFEHNNNALFFKKDVTKLTGKEIKEHFNGADYTLLAGCAPCQPFSSYSRSTKKSDKKDSRWDLLTSFGQIVSDTLPDFVTMENVPGLMNQDVFKDFLSLLDNNGYQVDYSVLYCPDYGMAQTRKRLVLVAAKNHSIKIPEPTHKKGQYVTVRNVIGDLPELKAGEVNKIDQLHQASILSPINIERIKASKQGGTWLDWPEDLRAACHRKSSGSTYSSVYGRMSWDEPSPTITTQCNGYGNGRFGHPIQNRALSLREAAMLQSFPRDYLFQSEERKFSISALAKMIGNAVPVRLGEVVGQSIQTAIQKAS</sequence>
<comment type="catalytic activity">
    <reaction evidence="6">
        <text>a 2'-deoxycytidine in DNA + S-adenosyl-L-methionine = a 5-methyl-2'-deoxycytidine in DNA + S-adenosyl-L-homocysteine + H(+)</text>
        <dbReference type="Rhea" id="RHEA:13681"/>
        <dbReference type="Rhea" id="RHEA-COMP:11369"/>
        <dbReference type="Rhea" id="RHEA-COMP:11370"/>
        <dbReference type="ChEBI" id="CHEBI:15378"/>
        <dbReference type="ChEBI" id="CHEBI:57856"/>
        <dbReference type="ChEBI" id="CHEBI:59789"/>
        <dbReference type="ChEBI" id="CHEBI:85452"/>
        <dbReference type="ChEBI" id="CHEBI:85454"/>
        <dbReference type="EC" id="2.1.1.37"/>
    </reaction>
</comment>
<dbReference type="Gene3D" id="3.40.50.150">
    <property type="entry name" value="Vaccinia Virus protein VP39"/>
    <property type="match status" value="1"/>
</dbReference>
<evidence type="ECO:0000256" key="3">
    <source>
        <dbReference type="ARBA" id="ARBA00022679"/>
    </source>
</evidence>
<comment type="caution">
    <text evidence="9">The sequence shown here is derived from an EMBL/GenBank/DDBJ whole genome shotgun (WGS) entry which is preliminary data.</text>
</comment>
<proteinExistence type="inferred from homology"/>
<dbReference type="PANTHER" id="PTHR10629">
    <property type="entry name" value="CYTOSINE-SPECIFIC METHYLTRANSFERASE"/>
    <property type="match status" value="1"/>
</dbReference>
<dbReference type="InterPro" id="IPR050390">
    <property type="entry name" value="C5-Methyltransferase"/>
</dbReference>
<evidence type="ECO:0000256" key="1">
    <source>
        <dbReference type="ARBA" id="ARBA00011975"/>
    </source>
</evidence>
<dbReference type="NCBIfam" id="TIGR00675">
    <property type="entry name" value="dcm"/>
    <property type="match status" value="1"/>
</dbReference>
<dbReference type="GO" id="GO:0003886">
    <property type="term" value="F:DNA (cytosine-5-)-methyltransferase activity"/>
    <property type="evidence" value="ECO:0007669"/>
    <property type="project" value="UniProtKB-EC"/>
</dbReference>
<dbReference type="GO" id="GO:0032259">
    <property type="term" value="P:methylation"/>
    <property type="evidence" value="ECO:0007669"/>
    <property type="project" value="UniProtKB-KW"/>
</dbReference>
<keyword evidence="4 7" id="KW-0949">S-adenosyl-L-methionine</keyword>
<reference evidence="9" key="1">
    <citation type="submission" date="2022-07" db="EMBL/GenBank/DDBJ databases">
        <authorList>
            <person name="Criscuolo A."/>
        </authorList>
    </citation>
    <scope>NUCLEOTIDE SEQUENCE</scope>
    <source>
        <strain evidence="9">CIP103197</strain>
    </source>
</reference>
<evidence type="ECO:0000313" key="10">
    <source>
        <dbReference type="Proteomes" id="UP001152447"/>
    </source>
</evidence>
<dbReference type="EC" id="2.1.1.37" evidence="1"/>
<evidence type="ECO:0000256" key="8">
    <source>
        <dbReference type="RuleBase" id="RU000416"/>
    </source>
</evidence>
<gene>
    <name evidence="9" type="primary">ydiO</name>
    <name evidence="9" type="ORF">PSEHALCIP103_00947</name>
</gene>
<keyword evidence="10" id="KW-1185">Reference proteome</keyword>
<dbReference type="InterPro" id="IPR031303">
    <property type="entry name" value="C5_meth_CS"/>
</dbReference>
<keyword evidence="2 7" id="KW-0489">Methyltransferase</keyword>
<dbReference type="PROSITE" id="PS00095">
    <property type="entry name" value="C5_MTASE_2"/>
    <property type="match status" value="1"/>
</dbReference>
<evidence type="ECO:0000256" key="2">
    <source>
        <dbReference type="ARBA" id="ARBA00022603"/>
    </source>
</evidence>
<dbReference type="Pfam" id="PF00145">
    <property type="entry name" value="DNA_methylase"/>
    <property type="match status" value="1"/>
</dbReference>
<dbReference type="GO" id="GO:0003677">
    <property type="term" value="F:DNA binding"/>
    <property type="evidence" value="ECO:0007669"/>
    <property type="project" value="TreeGrafter"/>
</dbReference>
<feature type="active site" evidence="7">
    <location>
        <position position="83"/>
    </location>
</feature>
<comment type="similarity">
    <text evidence="7 8">Belongs to the class I-like SAM-binding methyltransferase superfamily. C5-methyltransferase family.</text>
</comment>
<organism evidence="9 10">
    <name type="scientific">Pseudoalteromonas haloplanktis</name>
    <name type="common">Alteromonas haloplanktis</name>
    <dbReference type="NCBI Taxonomy" id="228"/>
    <lineage>
        <taxon>Bacteria</taxon>
        <taxon>Pseudomonadati</taxon>
        <taxon>Pseudomonadota</taxon>
        <taxon>Gammaproteobacteria</taxon>
        <taxon>Alteromonadales</taxon>
        <taxon>Pseudoalteromonadaceae</taxon>
        <taxon>Pseudoalteromonas</taxon>
    </lineage>
</organism>
<dbReference type="PRINTS" id="PR00105">
    <property type="entry name" value="C5METTRFRASE"/>
</dbReference>
<dbReference type="Gene3D" id="3.90.120.10">
    <property type="entry name" value="DNA Methylase, subunit A, domain 2"/>
    <property type="match status" value="1"/>
</dbReference>
<protein>
    <recommendedName>
        <fullName evidence="1">DNA (cytosine-5-)-methyltransferase</fullName>
        <ecNumber evidence="1">2.1.1.37</ecNumber>
    </recommendedName>
</protein>
<dbReference type="EMBL" id="CAMAPB010000009">
    <property type="protein sequence ID" value="CAH9054036.1"/>
    <property type="molecule type" value="Genomic_DNA"/>
</dbReference>
<dbReference type="InterPro" id="IPR001525">
    <property type="entry name" value="C5_MeTfrase"/>
</dbReference>
<dbReference type="GO" id="GO:0009307">
    <property type="term" value="P:DNA restriction-modification system"/>
    <property type="evidence" value="ECO:0007669"/>
    <property type="project" value="UniProtKB-KW"/>
</dbReference>
<dbReference type="SUPFAM" id="SSF53335">
    <property type="entry name" value="S-adenosyl-L-methionine-dependent methyltransferases"/>
    <property type="match status" value="1"/>
</dbReference>
<evidence type="ECO:0000256" key="7">
    <source>
        <dbReference type="PROSITE-ProRule" id="PRU01016"/>
    </source>
</evidence>
<evidence type="ECO:0000313" key="9">
    <source>
        <dbReference type="EMBL" id="CAH9054036.1"/>
    </source>
</evidence>
<name>A0A9W4QUE2_PSEHA</name>
<evidence type="ECO:0000256" key="5">
    <source>
        <dbReference type="ARBA" id="ARBA00022747"/>
    </source>
</evidence>
<dbReference type="PANTHER" id="PTHR10629:SF52">
    <property type="entry name" value="DNA (CYTOSINE-5)-METHYLTRANSFERASE 1"/>
    <property type="match status" value="1"/>
</dbReference>
<keyword evidence="3 7" id="KW-0808">Transferase</keyword>